<keyword evidence="1" id="KW-0805">Transcription regulation</keyword>
<dbReference type="Gene3D" id="1.10.10.10">
    <property type="entry name" value="Winged helix-like DNA-binding domain superfamily/Winged helix DNA-binding domain"/>
    <property type="match status" value="1"/>
</dbReference>
<dbReference type="InterPro" id="IPR036388">
    <property type="entry name" value="WH-like_DNA-bd_sf"/>
</dbReference>
<dbReference type="SUPFAM" id="SSF46785">
    <property type="entry name" value="Winged helix' DNA-binding domain"/>
    <property type="match status" value="1"/>
</dbReference>
<organism evidence="5 6">
    <name type="scientific">Pandoraea anhela</name>
    <dbReference type="NCBI Taxonomy" id="2508295"/>
    <lineage>
        <taxon>Bacteria</taxon>
        <taxon>Pseudomonadati</taxon>
        <taxon>Pseudomonadota</taxon>
        <taxon>Betaproteobacteria</taxon>
        <taxon>Burkholderiales</taxon>
        <taxon>Burkholderiaceae</taxon>
        <taxon>Pandoraea</taxon>
    </lineage>
</organism>
<reference evidence="5 6" key="1">
    <citation type="submission" date="2019-08" db="EMBL/GenBank/DDBJ databases">
        <authorList>
            <person name="Peeters C."/>
        </authorList>
    </citation>
    <scope>NUCLEOTIDE SEQUENCE [LARGE SCALE GENOMIC DNA]</scope>
    <source>
        <strain evidence="5 6">LMG 31108</strain>
    </source>
</reference>
<gene>
    <name evidence="5" type="ORF">PAN31108_04986</name>
</gene>
<dbReference type="EMBL" id="CABPSB010000030">
    <property type="protein sequence ID" value="VVE55138.1"/>
    <property type="molecule type" value="Genomic_DNA"/>
</dbReference>
<evidence type="ECO:0000313" key="5">
    <source>
        <dbReference type="EMBL" id="VVE55138.1"/>
    </source>
</evidence>
<dbReference type="Proteomes" id="UP000406256">
    <property type="component" value="Unassembled WGS sequence"/>
</dbReference>
<dbReference type="GO" id="GO:0003677">
    <property type="term" value="F:DNA binding"/>
    <property type="evidence" value="ECO:0007669"/>
    <property type="project" value="UniProtKB-KW"/>
</dbReference>
<name>A0A5E4Z375_9BURK</name>
<evidence type="ECO:0000313" key="6">
    <source>
        <dbReference type="Proteomes" id="UP000406256"/>
    </source>
</evidence>
<keyword evidence="2" id="KW-0238">DNA-binding</keyword>
<sequence length="207" mass="22748">MTLQYNFISKSLFRRPVPVFAAYPHILMPKTPAPKALTVTNPACLVDDSDAEFRHLINGLLPFAARLLSVRDGFGSLIGLTGIQYSLLQSVVHLSSIGDVTVNQLAEHLHLSGAFVTIETNKLKALKLIDKRQNPEDRRKLSLTVTTAGAKLLQALTPSQQSINDVLFDGVTRTEFKVLCAVVDRLVANGDRATLELSHLLATREKH</sequence>
<evidence type="ECO:0000256" key="1">
    <source>
        <dbReference type="ARBA" id="ARBA00023015"/>
    </source>
</evidence>
<dbReference type="GO" id="GO:0003700">
    <property type="term" value="F:DNA-binding transcription factor activity"/>
    <property type="evidence" value="ECO:0007669"/>
    <property type="project" value="InterPro"/>
</dbReference>
<dbReference type="AlphaFoldDB" id="A0A5E4Z375"/>
<proteinExistence type="predicted"/>
<evidence type="ECO:0000256" key="2">
    <source>
        <dbReference type="ARBA" id="ARBA00023125"/>
    </source>
</evidence>
<dbReference type="PANTHER" id="PTHR42756:SF1">
    <property type="entry name" value="TRANSCRIPTIONAL REPRESSOR OF EMRAB OPERON"/>
    <property type="match status" value="1"/>
</dbReference>
<evidence type="ECO:0000256" key="3">
    <source>
        <dbReference type="ARBA" id="ARBA00023163"/>
    </source>
</evidence>
<dbReference type="InterPro" id="IPR000835">
    <property type="entry name" value="HTH_MarR-typ"/>
</dbReference>
<dbReference type="PROSITE" id="PS50995">
    <property type="entry name" value="HTH_MARR_2"/>
    <property type="match status" value="1"/>
</dbReference>
<evidence type="ECO:0000259" key="4">
    <source>
        <dbReference type="PROSITE" id="PS50995"/>
    </source>
</evidence>
<keyword evidence="6" id="KW-1185">Reference proteome</keyword>
<dbReference type="PANTHER" id="PTHR42756">
    <property type="entry name" value="TRANSCRIPTIONAL REGULATOR, MARR"/>
    <property type="match status" value="1"/>
</dbReference>
<keyword evidence="3" id="KW-0804">Transcription</keyword>
<protein>
    <submittedName>
        <fullName evidence="5">MarR family transcriptional regulator</fullName>
    </submittedName>
</protein>
<accession>A0A5E4Z375</accession>
<dbReference type="Pfam" id="PF12802">
    <property type="entry name" value="MarR_2"/>
    <property type="match status" value="1"/>
</dbReference>
<dbReference type="InterPro" id="IPR036390">
    <property type="entry name" value="WH_DNA-bd_sf"/>
</dbReference>
<feature type="domain" description="HTH marR-type" evidence="4">
    <location>
        <begin position="54"/>
        <end position="188"/>
    </location>
</feature>
<dbReference type="SMART" id="SM00347">
    <property type="entry name" value="HTH_MARR"/>
    <property type="match status" value="1"/>
</dbReference>